<keyword evidence="1" id="KW-1133">Transmembrane helix</keyword>
<dbReference type="Proteomes" id="UP000266273">
    <property type="component" value="Unassembled WGS sequence"/>
</dbReference>
<proteinExistence type="predicted"/>
<keyword evidence="1" id="KW-0812">Transmembrane</keyword>
<dbReference type="AlphaFoldDB" id="A0A397QF17"/>
<keyword evidence="4" id="KW-1185">Reference proteome</keyword>
<keyword evidence="1" id="KW-0472">Membrane</keyword>
<accession>A0A397QF17</accession>
<evidence type="ECO:0000313" key="3">
    <source>
        <dbReference type="EMBL" id="RIA56881.1"/>
    </source>
</evidence>
<sequence length="70" mass="7352">MTANVGTFDRVLRLVIGVLLVIAPFATDIAMFQGQVATIVSVVVGAVLVLTALVRVCPLYSLLGMRTCSS</sequence>
<evidence type="ECO:0000259" key="2">
    <source>
        <dbReference type="Pfam" id="PF11127"/>
    </source>
</evidence>
<evidence type="ECO:0000256" key="1">
    <source>
        <dbReference type="SAM" id="Phobius"/>
    </source>
</evidence>
<dbReference type="InterPro" id="IPR021309">
    <property type="entry name" value="YgaP-like_TM"/>
</dbReference>
<dbReference type="RefSeq" id="WP_119061634.1">
    <property type="nucleotide sequence ID" value="NZ_QXDF01000001.1"/>
</dbReference>
<dbReference type="Pfam" id="PF11127">
    <property type="entry name" value="YgaP-like_TM"/>
    <property type="match status" value="1"/>
</dbReference>
<protein>
    <recommendedName>
        <fullName evidence="2">Inner membrane protein YgaP-like transmembrane domain-containing protein</fullName>
    </recommendedName>
</protein>
<evidence type="ECO:0000313" key="4">
    <source>
        <dbReference type="Proteomes" id="UP000266273"/>
    </source>
</evidence>
<feature type="transmembrane region" description="Helical" evidence="1">
    <location>
        <begin position="38"/>
        <end position="63"/>
    </location>
</feature>
<feature type="transmembrane region" description="Helical" evidence="1">
    <location>
        <begin position="12"/>
        <end position="32"/>
    </location>
</feature>
<reference evidence="3 4" key="1">
    <citation type="submission" date="2018-08" db="EMBL/GenBank/DDBJ databases">
        <title>Genomic Encyclopedia of Archaeal and Bacterial Type Strains, Phase II (KMG-II): from individual species to whole genera.</title>
        <authorList>
            <person name="Goeker M."/>
        </authorList>
    </citation>
    <scope>NUCLEOTIDE SEQUENCE [LARGE SCALE GENOMIC DNA]</scope>
    <source>
        <strain evidence="3 4">DSM 5002</strain>
    </source>
</reference>
<dbReference type="EMBL" id="QXDF01000001">
    <property type="protein sequence ID" value="RIA56881.1"/>
    <property type="molecule type" value="Genomic_DNA"/>
</dbReference>
<feature type="domain" description="Inner membrane protein YgaP-like transmembrane" evidence="2">
    <location>
        <begin position="1"/>
        <end position="69"/>
    </location>
</feature>
<name>A0A397QF17_9HYPH</name>
<comment type="caution">
    <text evidence="3">The sequence shown here is derived from an EMBL/GenBank/DDBJ whole genome shotgun (WGS) entry which is preliminary data.</text>
</comment>
<gene>
    <name evidence="3" type="ORF">BXY53_1994</name>
</gene>
<organism evidence="3 4">
    <name type="scientific">Dichotomicrobium thermohalophilum</name>
    <dbReference type="NCBI Taxonomy" id="933063"/>
    <lineage>
        <taxon>Bacteria</taxon>
        <taxon>Pseudomonadati</taxon>
        <taxon>Pseudomonadota</taxon>
        <taxon>Alphaproteobacteria</taxon>
        <taxon>Hyphomicrobiales</taxon>
        <taxon>Hyphomicrobiaceae</taxon>
        <taxon>Dichotomicrobium</taxon>
    </lineage>
</organism>